<reference evidence="2 3" key="1">
    <citation type="submission" date="2012-08" db="EMBL/GenBank/DDBJ databases">
        <title>Oryza genome evolution.</title>
        <authorList>
            <person name="Wing R.A."/>
        </authorList>
    </citation>
    <scope>NUCLEOTIDE SEQUENCE</scope>
</reference>
<dbReference type="AlphaFoldDB" id="A0A0D9XY65"/>
<protein>
    <submittedName>
        <fullName evidence="2">Uncharacterized protein</fullName>
    </submittedName>
</protein>
<evidence type="ECO:0000313" key="2">
    <source>
        <dbReference type="EnsemblPlants" id="LPERR12G06470.2"/>
    </source>
</evidence>
<proteinExistence type="predicted"/>
<keyword evidence="3" id="KW-1185">Reference proteome</keyword>
<dbReference type="Proteomes" id="UP000032180">
    <property type="component" value="Chromosome 12"/>
</dbReference>
<name>A0A0D9XY65_9ORYZ</name>
<evidence type="ECO:0000313" key="3">
    <source>
        <dbReference type="Proteomes" id="UP000032180"/>
    </source>
</evidence>
<dbReference type="EnsemblPlants" id="LPERR12G06470.2">
    <property type="protein sequence ID" value="LPERR12G06470.2"/>
    <property type="gene ID" value="LPERR12G06470"/>
</dbReference>
<accession>A0A0D9XY65</accession>
<feature type="region of interest" description="Disordered" evidence="1">
    <location>
        <begin position="148"/>
        <end position="200"/>
    </location>
</feature>
<sequence length="200" mass="22055">MADSGLSTVPSWLPVGKEVDSKTFCYKTFLDDIWRTYPWGLNDTVSFGYVDMVHKVSHHVKFDQDMIAMFEKFVDTKVIPMIIRIHGINEEVDELDHTLAKVNIDVPVTSLAMDTYLANPFSIAEHVGVDEEGIYLDGDEEAAAALPCLGDHIPPLPPKKTNSKTKGKASSAAPDSPAMGTRSKNKSPAMNTRSKTKLMD</sequence>
<reference evidence="3" key="2">
    <citation type="submission" date="2013-12" db="EMBL/GenBank/DDBJ databases">
        <authorList>
            <person name="Yu Y."/>
            <person name="Lee S."/>
            <person name="de Baynast K."/>
            <person name="Wissotski M."/>
            <person name="Liu L."/>
            <person name="Talag J."/>
            <person name="Goicoechea J."/>
            <person name="Angelova A."/>
            <person name="Jetty R."/>
            <person name="Kudrna D."/>
            <person name="Golser W."/>
            <person name="Rivera L."/>
            <person name="Zhang J."/>
            <person name="Wing R."/>
        </authorList>
    </citation>
    <scope>NUCLEOTIDE SEQUENCE</scope>
</reference>
<evidence type="ECO:0000256" key="1">
    <source>
        <dbReference type="SAM" id="MobiDB-lite"/>
    </source>
</evidence>
<dbReference type="Gramene" id="LPERR12G06470.2">
    <property type="protein sequence ID" value="LPERR12G06470.2"/>
    <property type="gene ID" value="LPERR12G06470"/>
</dbReference>
<organism evidence="2 3">
    <name type="scientific">Leersia perrieri</name>
    <dbReference type="NCBI Taxonomy" id="77586"/>
    <lineage>
        <taxon>Eukaryota</taxon>
        <taxon>Viridiplantae</taxon>
        <taxon>Streptophyta</taxon>
        <taxon>Embryophyta</taxon>
        <taxon>Tracheophyta</taxon>
        <taxon>Spermatophyta</taxon>
        <taxon>Magnoliopsida</taxon>
        <taxon>Liliopsida</taxon>
        <taxon>Poales</taxon>
        <taxon>Poaceae</taxon>
        <taxon>BOP clade</taxon>
        <taxon>Oryzoideae</taxon>
        <taxon>Oryzeae</taxon>
        <taxon>Oryzinae</taxon>
        <taxon>Leersia</taxon>
    </lineage>
</organism>
<reference evidence="2" key="3">
    <citation type="submission" date="2015-04" db="UniProtKB">
        <authorList>
            <consortium name="EnsemblPlants"/>
        </authorList>
    </citation>
    <scope>IDENTIFICATION</scope>
</reference>